<organism evidence="1 2">
    <name type="scientific">Cronobacter dublinensis</name>
    <dbReference type="NCBI Taxonomy" id="413497"/>
    <lineage>
        <taxon>Bacteria</taxon>
        <taxon>Pseudomonadati</taxon>
        <taxon>Pseudomonadota</taxon>
        <taxon>Gammaproteobacteria</taxon>
        <taxon>Enterobacterales</taxon>
        <taxon>Enterobacteriaceae</taxon>
        <taxon>Cronobacter</taxon>
    </lineage>
</organism>
<dbReference type="PANTHER" id="PTHR35006:SF1">
    <property type="entry name" value="BLL2941 PROTEIN"/>
    <property type="match status" value="1"/>
</dbReference>
<evidence type="ECO:0000313" key="1">
    <source>
        <dbReference type="EMBL" id="NCH88026.1"/>
    </source>
</evidence>
<accession>A0A9Q4T0U2</accession>
<dbReference type="InterPro" id="IPR029068">
    <property type="entry name" value="Glyas_Bleomycin-R_OHBP_Dase"/>
</dbReference>
<dbReference type="EMBL" id="RPBY01000004">
    <property type="protein sequence ID" value="NCH88026.1"/>
    <property type="molecule type" value="Genomic_DNA"/>
</dbReference>
<sequence>MLMYTTIGTNDPDRMIAFYDAIFKVLGVSRLPSWTEGWATWGEPIETGFSFCICEPYNQQKATAGNGTMFSFRAASAAQVREFHAAGLRHGGSDEGRPGIREAYGPDFYVAYLRDPDGHKLACVCYPFHPET</sequence>
<dbReference type="Gene3D" id="3.10.180.10">
    <property type="entry name" value="2,3-Dihydroxybiphenyl 1,2-Dioxygenase, domain 1"/>
    <property type="match status" value="1"/>
</dbReference>
<proteinExistence type="predicted"/>
<dbReference type="RefSeq" id="WP_038887117.1">
    <property type="nucleotide sequence ID" value="NZ_CP101591.1"/>
</dbReference>
<reference evidence="1" key="1">
    <citation type="submission" date="2018-11" db="EMBL/GenBank/DDBJ databases">
        <title>Genomics analysis of Putative Virulence Factors on Adhesion and Cytotoxicity for Cronobacter spp.</title>
        <authorList>
            <person name="Cui J."/>
        </authorList>
    </citation>
    <scope>NUCLEOTIDE SEQUENCE</scope>
    <source>
        <strain evidence="1">SD69</strain>
    </source>
</reference>
<dbReference type="AlphaFoldDB" id="A0A9Q4T0U2"/>
<comment type="caution">
    <text evidence="1">The sequence shown here is derived from an EMBL/GenBank/DDBJ whole genome shotgun (WGS) entry which is preliminary data.</text>
</comment>
<dbReference type="Proteomes" id="UP000778262">
    <property type="component" value="Unassembled WGS sequence"/>
</dbReference>
<protein>
    <submittedName>
        <fullName evidence="1">VOC family protein</fullName>
    </submittedName>
</protein>
<evidence type="ECO:0000313" key="2">
    <source>
        <dbReference type="Proteomes" id="UP000778262"/>
    </source>
</evidence>
<name>A0A9Q4T0U2_9ENTR</name>
<dbReference type="SUPFAM" id="SSF54593">
    <property type="entry name" value="Glyoxalase/Bleomycin resistance protein/Dihydroxybiphenyl dioxygenase"/>
    <property type="match status" value="1"/>
</dbReference>
<dbReference type="CDD" id="cd07262">
    <property type="entry name" value="VOC_like"/>
    <property type="match status" value="1"/>
</dbReference>
<gene>
    <name evidence="1" type="ORF">EHJ13_11365</name>
</gene>
<dbReference type="PANTHER" id="PTHR35006">
    <property type="entry name" value="GLYOXALASE FAMILY PROTEIN (AFU_ORTHOLOGUE AFUA_5G14830)"/>
    <property type="match status" value="1"/>
</dbReference>